<comment type="caution">
    <text evidence="1">The sequence shown here is derived from an EMBL/GenBank/DDBJ whole genome shotgun (WGS) entry which is preliminary data.</text>
</comment>
<organism evidence="1 2">
    <name type="scientific">Karstenula rhodostoma CBS 690.94</name>
    <dbReference type="NCBI Taxonomy" id="1392251"/>
    <lineage>
        <taxon>Eukaryota</taxon>
        <taxon>Fungi</taxon>
        <taxon>Dikarya</taxon>
        <taxon>Ascomycota</taxon>
        <taxon>Pezizomycotina</taxon>
        <taxon>Dothideomycetes</taxon>
        <taxon>Pleosporomycetidae</taxon>
        <taxon>Pleosporales</taxon>
        <taxon>Massarineae</taxon>
        <taxon>Didymosphaeriaceae</taxon>
        <taxon>Karstenula</taxon>
    </lineage>
</organism>
<reference evidence="1" key="1">
    <citation type="journal article" date="2020" name="Stud. Mycol.">
        <title>101 Dothideomycetes genomes: a test case for predicting lifestyles and emergence of pathogens.</title>
        <authorList>
            <person name="Haridas S."/>
            <person name="Albert R."/>
            <person name="Binder M."/>
            <person name="Bloem J."/>
            <person name="Labutti K."/>
            <person name="Salamov A."/>
            <person name="Andreopoulos B."/>
            <person name="Baker S."/>
            <person name="Barry K."/>
            <person name="Bills G."/>
            <person name="Bluhm B."/>
            <person name="Cannon C."/>
            <person name="Castanera R."/>
            <person name="Culley D."/>
            <person name="Daum C."/>
            <person name="Ezra D."/>
            <person name="Gonzalez J."/>
            <person name="Henrissat B."/>
            <person name="Kuo A."/>
            <person name="Liang C."/>
            <person name="Lipzen A."/>
            <person name="Lutzoni F."/>
            <person name="Magnuson J."/>
            <person name="Mondo S."/>
            <person name="Nolan M."/>
            <person name="Ohm R."/>
            <person name="Pangilinan J."/>
            <person name="Park H.-J."/>
            <person name="Ramirez L."/>
            <person name="Alfaro M."/>
            <person name="Sun H."/>
            <person name="Tritt A."/>
            <person name="Yoshinaga Y."/>
            <person name="Zwiers L.-H."/>
            <person name="Turgeon B."/>
            <person name="Goodwin S."/>
            <person name="Spatafora J."/>
            <person name="Crous P."/>
            <person name="Grigoriev I."/>
        </authorList>
    </citation>
    <scope>NUCLEOTIDE SEQUENCE</scope>
    <source>
        <strain evidence="1">CBS 690.94</strain>
    </source>
</reference>
<proteinExistence type="predicted"/>
<sequence>MRMRASCLATRSHRRVGCAIAFLSTKQRRPTGELHCNQSNAQTHRSLARGTAHQACLTLLRWGRSGAGKDRMGYGVVLTVKMRGTALCSVASDSLELYRLRRGALQPFCHPSRGIQHKSGDSSHVAASPVTQSVDRVLGPWSLLHKLGSLTSLVPAWAHIEPAVARS</sequence>
<name>A0A9P4PIF0_9PLEO</name>
<dbReference type="Proteomes" id="UP000799764">
    <property type="component" value="Unassembled WGS sequence"/>
</dbReference>
<dbReference type="AlphaFoldDB" id="A0A9P4PIF0"/>
<keyword evidence="2" id="KW-1185">Reference proteome</keyword>
<dbReference type="EMBL" id="MU001499">
    <property type="protein sequence ID" value="KAF2445644.1"/>
    <property type="molecule type" value="Genomic_DNA"/>
</dbReference>
<gene>
    <name evidence="1" type="ORF">P171DRAFT_269525</name>
</gene>
<accession>A0A9P4PIF0</accession>
<protein>
    <submittedName>
        <fullName evidence="1">Uncharacterized protein</fullName>
    </submittedName>
</protein>
<evidence type="ECO:0000313" key="2">
    <source>
        <dbReference type="Proteomes" id="UP000799764"/>
    </source>
</evidence>
<evidence type="ECO:0000313" key="1">
    <source>
        <dbReference type="EMBL" id="KAF2445644.1"/>
    </source>
</evidence>